<feature type="transmembrane region" description="Helical" evidence="1">
    <location>
        <begin position="229"/>
        <end position="250"/>
    </location>
</feature>
<keyword evidence="1" id="KW-1133">Transmembrane helix</keyword>
<evidence type="ECO:0000313" key="2">
    <source>
        <dbReference type="EMBL" id="KAJ7036904.1"/>
    </source>
</evidence>
<dbReference type="AlphaFoldDB" id="A0AAD6SZG0"/>
<name>A0AAD6SZG0_9AGAR</name>
<evidence type="ECO:0000313" key="3">
    <source>
        <dbReference type="Proteomes" id="UP001218188"/>
    </source>
</evidence>
<evidence type="ECO:0000256" key="1">
    <source>
        <dbReference type="SAM" id="Phobius"/>
    </source>
</evidence>
<protein>
    <submittedName>
        <fullName evidence="2">Uncharacterized protein</fullName>
    </submittedName>
</protein>
<keyword evidence="1" id="KW-0812">Transmembrane</keyword>
<proteinExistence type="predicted"/>
<accession>A0AAD6SZG0</accession>
<gene>
    <name evidence="2" type="ORF">C8F04DRAFT_457005</name>
</gene>
<dbReference type="EMBL" id="JARJCM010000040">
    <property type="protein sequence ID" value="KAJ7036904.1"/>
    <property type="molecule type" value="Genomic_DNA"/>
</dbReference>
<comment type="caution">
    <text evidence="2">The sequence shown here is derived from an EMBL/GenBank/DDBJ whole genome shotgun (WGS) entry which is preliminary data.</text>
</comment>
<keyword evidence="1" id="KW-0472">Membrane</keyword>
<dbReference type="Proteomes" id="UP001218188">
    <property type="component" value="Unassembled WGS sequence"/>
</dbReference>
<reference evidence="2" key="1">
    <citation type="submission" date="2023-03" db="EMBL/GenBank/DDBJ databases">
        <title>Massive genome expansion in bonnet fungi (Mycena s.s.) driven by repeated elements and novel gene families across ecological guilds.</title>
        <authorList>
            <consortium name="Lawrence Berkeley National Laboratory"/>
            <person name="Harder C.B."/>
            <person name="Miyauchi S."/>
            <person name="Viragh M."/>
            <person name="Kuo A."/>
            <person name="Thoen E."/>
            <person name="Andreopoulos B."/>
            <person name="Lu D."/>
            <person name="Skrede I."/>
            <person name="Drula E."/>
            <person name="Henrissat B."/>
            <person name="Morin E."/>
            <person name="Kohler A."/>
            <person name="Barry K."/>
            <person name="LaButti K."/>
            <person name="Morin E."/>
            <person name="Salamov A."/>
            <person name="Lipzen A."/>
            <person name="Mereny Z."/>
            <person name="Hegedus B."/>
            <person name="Baldrian P."/>
            <person name="Stursova M."/>
            <person name="Weitz H."/>
            <person name="Taylor A."/>
            <person name="Grigoriev I.V."/>
            <person name="Nagy L.G."/>
            <person name="Martin F."/>
            <person name="Kauserud H."/>
        </authorList>
    </citation>
    <scope>NUCLEOTIDE SEQUENCE</scope>
    <source>
        <strain evidence="2">CBHHK200</strain>
    </source>
</reference>
<sequence>MQGGRSCGKCCRAGGVSDTKITFRVDSYDAEAWLSQANYIFSHSQITSNLKDYFLIESIYFTITIRSAGEDAPPGYLFLCPKEDFQASRSSFRWPNCPAYWSLDPEGIKALSTEEAARRGFPSFQLTTEIRGKSWDASVYAGLRKFHQAKGFNPDSQEVALHLGKRLFRSSRDVNCSPFAHEEISADGVADTVNGNRGSDGGNSLYEQDVPTNSTGISTLEESPIISRAFHFTMMGQFTLILFLSLWWMYEQVF</sequence>
<keyword evidence="3" id="KW-1185">Reference proteome</keyword>
<organism evidence="2 3">
    <name type="scientific">Mycena alexandri</name>
    <dbReference type="NCBI Taxonomy" id="1745969"/>
    <lineage>
        <taxon>Eukaryota</taxon>
        <taxon>Fungi</taxon>
        <taxon>Dikarya</taxon>
        <taxon>Basidiomycota</taxon>
        <taxon>Agaricomycotina</taxon>
        <taxon>Agaricomycetes</taxon>
        <taxon>Agaricomycetidae</taxon>
        <taxon>Agaricales</taxon>
        <taxon>Marasmiineae</taxon>
        <taxon>Mycenaceae</taxon>
        <taxon>Mycena</taxon>
    </lineage>
</organism>